<accession>A0A413VBT8</accession>
<dbReference type="AlphaFoldDB" id="A0A413VBT8"/>
<sequence length="116" mass="14055">MDIYTREFIDGSLKQIPKQNNNSEYLTLFSFTKYHSIFLDFEEIEFSEIFCCYRTPLNNIWGPIEIEDIFYFNNYLFYVLYEKGRDTFLKPKPSGSKLRMELNLLINKKLNQHVRN</sequence>
<organism evidence="1 2">
    <name type="scientific">Bacteroides nordii</name>
    <dbReference type="NCBI Taxonomy" id="291645"/>
    <lineage>
        <taxon>Bacteria</taxon>
        <taxon>Pseudomonadati</taxon>
        <taxon>Bacteroidota</taxon>
        <taxon>Bacteroidia</taxon>
        <taxon>Bacteroidales</taxon>
        <taxon>Bacteroidaceae</taxon>
        <taxon>Bacteroides</taxon>
    </lineage>
</organism>
<evidence type="ECO:0000313" key="2">
    <source>
        <dbReference type="Proteomes" id="UP000284379"/>
    </source>
</evidence>
<dbReference type="Proteomes" id="UP000284379">
    <property type="component" value="Unassembled WGS sequence"/>
</dbReference>
<dbReference type="EMBL" id="QSGO01000024">
    <property type="protein sequence ID" value="RHB31035.1"/>
    <property type="molecule type" value="Genomic_DNA"/>
</dbReference>
<proteinExistence type="predicted"/>
<evidence type="ECO:0000313" key="1">
    <source>
        <dbReference type="EMBL" id="RHB31035.1"/>
    </source>
</evidence>
<reference evidence="1 2" key="1">
    <citation type="submission" date="2018-08" db="EMBL/GenBank/DDBJ databases">
        <title>A genome reference for cultivated species of the human gut microbiota.</title>
        <authorList>
            <person name="Zou Y."/>
            <person name="Xue W."/>
            <person name="Luo G."/>
        </authorList>
    </citation>
    <scope>NUCLEOTIDE SEQUENCE [LARGE SCALE GENOMIC DNA]</scope>
    <source>
        <strain evidence="1 2">AM40-30BH</strain>
    </source>
</reference>
<comment type="caution">
    <text evidence="1">The sequence shown here is derived from an EMBL/GenBank/DDBJ whole genome shotgun (WGS) entry which is preliminary data.</text>
</comment>
<protein>
    <submittedName>
        <fullName evidence="1">Uncharacterized protein</fullName>
    </submittedName>
</protein>
<name>A0A413VBT8_9BACE</name>
<gene>
    <name evidence="1" type="ORF">DW888_18355</name>
</gene>